<gene>
    <name evidence="7" type="ORF">ILUMI_22324</name>
</gene>
<keyword evidence="1" id="KW-0677">Repeat</keyword>
<dbReference type="InterPro" id="IPR011989">
    <property type="entry name" value="ARM-like"/>
</dbReference>
<dbReference type="PANTHER" id="PTHR10648">
    <property type="entry name" value="SERINE/THREONINE-PROTEIN PHOSPHATASE PP2A 65 KDA REGULATORY SUBUNIT"/>
    <property type="match status" value="1"/>
</dbReference>
<feature type="coiled-coil region" evidence="4">
    <location>
        <begin position="557"/>
        <end position="587"/>
    </location>
</feature>
<feature type="compositionally biased region" description="Basic and acidic residues" evidence="5">
    <location>
        <begin position="752"/>
        <end position="770"/>
    </location>
</feature>
<evidence type="ECO:0000256" key="4">
    <source>
        <dbReference type="SAM" id="Coils"/>
    </source>
</evidence>
<feature type="repeat" description="HEAT" evidence="3">
    <location>
        <begin position="207"/>
        <end position="245"/>
    </location>
</feature>
<feature type="compositionally biased region" description="Basic and acidic residues" evidence="5">
    <location>
        <begin position="703"/>
        <end position="715"/>
    </location>
</feature>
<protein>
    <recommendedName>
        <fullName evidence="6">Phosphatase PP2A regulatory subunit A/Splicing factor 3B subunit 1-like HEAT repeat domain-containing protein</fullName>
    </recommendedName>
</protein>
<dbReference type="InterPro" id="IPR054573">
    <property type="entry name" value="PP2A/SF3B1-like_HEAT"/>
</dbReference>
<evidence type="ECO:0000313" key="7">
    <source>
        <dbReference type="EMBL" id="KAF2883855.1"/>
    </source>
</evidence>
<feature type="repeat" description="HEAT" evidence="3">
    <location>
        <begin position="375"/>
        <end position="413"/>
    </location>
</feature>
<feature type="repeat" description="HEAT" evidence="3">
    <location>
        <begin position="285"/>
        <end position="323"/>
    </location>
</feature>
<dbReference type="OrthoDB" id="340346at2759"/>
<dbReference type="InterPro" id="IPR016024">
    <property type="entry name" value="ARM-type_fold"/>
</dbReference>
<feature type="repeat" description="HEAT" evidence="3">
    <location>
        <begin position="336"/>
        <end position="374"/>
    </location>
</feature>
<keyword evidence="4" id="KW-0175">Coiled coil</keyword>
<dbReference type="PROSITE" id="PS50077">
    <property type="entry name" value="HEAT_REPEAT"/>
    <property type="match status" value="6"/>
</dbReference>
<proteinExistence type="inferred from homology"/>
<dbReference type="AlphaFoldDB" id="A0A8K0CHC5"/>
<evidence type="ECO:0000256" key="2">
    <source>
        <dbReference type="ARBA" id="ARBA00038332"/>
    </source>
</evidence>
<dbReference type="EMBL" id="VTPC01090285">
    <property type="protein sequence ID" value="KAF2883855.1"/>
    <property type="molecule type" value="Genomic_DNA"/>
</dbReference>
<sequence>MEEVENSNTNPFDLFTSECNDIELQVRINAIKKLTTVAIALDREKTRTELIPFLDTLTEGIYNDDEVLLSLGEELGNFLPYVGGTEYAHLILNILEKLASIEENLIREKAIESLHKIIKVLDTNIVETAFIPLVIRLADSEWFTSKSTSTALFSICYPRVSGDIKTDLRNVYRVLCQDDSPLVRRSAAGKLTEFARVLELQYLKDEFIPVFDNFSKDDQDSVRVLAVDVGISIATRLKKKEVEEFILTTLTELCGDASWRVRYRVAYQINLIQTALGYELTRKYLVAIYQNLIHDGEPQVREASAKNIVGFCEILQQTYIEEHNDEQIDPAILNEIFPLIQYLDQDVSPEVKEALSMVITSLSPLLGVENTKTLLLPLITNSLLNDSSRVRENIISNLNNIISVIGISDIADTVLKIVFELVNNSASVWRTRRNLIVTINYIAKQSGKEYFDTNLKALYQKLLSDGVYAVRKTAPLILPILIKNFGFKWASSSVVPLFLIFSEHRHYLYRFVCLFCIDELVTPTLESKFESATTADDIQNKNRLMYLQQVRNIIVNQAEEEETINKTEKLLKRLNRLNKTLKIKLNEEEWILNALAFLDENDVAEDDIKKYAEDTIEIFKRDNNLDIMNVSRDEIILKNDDVYLEGVLDLILNKCLTVLRSLYKDPVPNVQLKVAKTVKKIATFNKSLEAEFEEEWARNILKDDPEDDINMKEANSEASDDVSQNDGVEEETAEKIEEKPDEITNEETTEIAEGHSEEEVKVEKSEEKSMETELIKILEEKLSAEKITSNNQS</sequence>
<organism evidence="7 8">
    <name type="scientific">Ignelater luminosus</name>
    <name type="common">Cucubano</name>
    <name type="synonym">Pyrophorus luminosus</name>
    <dbReference type="NCBI Taxonomy" id="2038154"/>
    <lineage>
        <taxon>Eukaryota</taxon>
        <taxon>Metazoa</taxon>
        <taxon>Ecdysozoa</taxon>
        <taxon>Arthropoda</taxon>
        <taxon>Hexapoda</taxon>
        <taxon>Insecta</taxon>
        <taxon>Pterygota</taxon>
        <taxon>Neoptera</taxon>
        <taxon>Endopterygota</taxon>
        <taxon>Coleoptera</taxon>
        <taxon>Polyphaga</taxon>
        <taxon>Elateriformia</taxon>
        <taxon>Elateroidea</taxon>
        <taxon>Elateridae</taxon>
        <taxon>Agrypninae</taxon>
        <taxon>Pyrophorini</taxon>
        <taxon>Ignelater</taxon>
    </lineage>
</organism>
<dbReference type="SUPFAM" id="SSF48371">
    <property type="entry name" value="ARM repeat"/>
    <property type="match status" value="1"/>
</dbReference>
<evidence type="ECO:0000256" key="1">
    <source>
        <dbReference type="ARBA" id="ARBA00022737"/>
    </source>
</evidence>
<reference evidence="7" key="1">
    <citation type="submission" date="2019-08" db="EMBL/GenBank/DDBJ databases">
        <title>The genome of the North American firefly Photinus pyralis.</title>
        <authorList>
            <consortium name="Photinus pyralis genome working group"/>
            <person name="Fallon T.R."/>
            <person name="Sander Lower S.E."/>
            <person name="Weng J.-K."/>
        </authorList>
    </citation>
    <scope>NUCLEOTIDE SEQUENCE</scope>
    <source>
        <strain evidence="7">TRF0915ILg1</strain>
        <tissue evidence="7">Whole body</tissue>
    </source>
</reference>
<dbReference type="Pfam" id="PF22646">
    <property type="entry name" value="PPP2R1A-like_HEAT"/>
    <property type="match status" value="1"/>
</dbReference>
<evidence type="ECO:0000259" key="6">
    <source>
        <dbReference type="Pfam" id="PF22646"/>
    </source>
</evidence>
<name>A0A8K0CHC5_IGNLU</name>
<accession>A0A8K0CHC5</accession>
<dbReference type="InterPro" id="IPR021133">
    <property type="entry name" value="HEAT_type_2"/>
</dbReference>
<dbReference type="GO" id="GO:0000159">
    <property type="term" value="C:protein phosphatase type 2A complex"/>
    <property type="evidence" value="ECO:0007669"/>
    <property type="project" value="TreeGrafter"/>
</dbReference>
<dbReference type="GO" id="GO:0005634">
    <property type="term" value="C:nucleus"/>
    <property type="evidence" value="ECO:0007669"/>
    <property type="project" value="TreeGrafter"/>
</dbReference>
<dbReference type="Gene3D" id="1.25.10.10">
    <property type="entry name" value="Leucine-rich Repeat Variant"/>
    <property type="match status" value="1"/>
</dbReference>
<comment type="caution">
    <text evidence="7">The sequence shown here is derived from an EMBL/GenBank/DDBJ whole genome shotgun (WGS) entry which is preliminary data.</text>
</comment>
<keyword evidence="8" id="KW-1185">Reference proteome</keyword>
<dbReference type="GO" id="GO:0005829">
    <property type="term" value="C:cytosol"/>
    <property type="evidence" value="ECO:0007669"/>
    <property type="project" value="TreeGrafter"/>
</dbReference>
<evidence type="ECO:0000313" key="8">
    <source>
        <dbReference type="Proteomes" id="UP000801492"/>
    </source>
</evidence>
<feature type="region of interest" description="Disordered" evidence="5">
    <location>
        <begin position="703"/>
        <end position="770"/>
    </location>
</feature>
<evidence type="ECO:0000256" key="3">
    <source>
        <dbReference type="PROSITE-ProRule" id="PRU00103"/>
    </source>
</evidence>
<dbReference type="GO" id="GO:0019888">
    <property type="term" value="F:protein phosphatase regulator activity"/>
    <property type="evidence" value="ECO:0007669"/>
    <property type="project" value="TreeGrafter"/>
</dbReference>
<dbReference type="PANTHER" id="PTHR10648:SF4">
    <property type="entry name" value="PROTEIN PHOSPHATASE 2 (FORMERLY 2A), REGULATORY SUBUNIT A, BETA ISOFORM-RELATED"/>
    <property type="match status" value="1"/>
</dbReference>
<dbReference type="Proteomes" id="UP000801492">
    <property type="component" value="Unassembled WGS sequence"/>
</dbReference>
<feature type="repeat" description="HEAT" evidence="3">
    <location>
        <begin position="168"/>
        <end position="206"/>
    </location>
</feature>
<comment type="similarity">
    <text evidence="2">Belongs to the phosphatase 2A regulatory subunit A family.</text>
</comment>
<evidence type="ECO:0000256" key="5">
    <source>
        <dbReference type="SAM" id="MobiDB-lite"/>
    </source>
</evidence>
<feature type="compositionally biased region" description="Basic and acidic residues" evidence="5">
    <location>
        <begin position="733"/>
        <end position="742"/>
    </location>
</feature>
<feature type="repeat" description="HEAT" evidence="3">
    <location>
        <begin position="246"/>
        <end position="284"/>
    </location>
</feature>
<feature type="domain" description="Phosphatase PP2A regulatory subunit A/Splicing factor 3B subunit 1-like HEAT repeat" evidence="6">
    <location>
        <begin position="279"/>
        <end position="367"/>
    </location>
</feature>
<dbReference type="InterPro" id="IPR051023">
    <property type="entry name" value="PP2A_Regulatory_Subunit_A"/>
</dbReference>